<name>A0A0H5QKA7_9EUKA</name>
<sequence>MSIRMGNAYLSKALIGSSLSASISVDLESIGNSLADDANLSLINAILTFDQMRDHIPFQAANKVDMWRRKLVTIYFTIMDTKLSVIPLSLIHIILIYSHGDYLRGETEREQLRDLQRLILSESYCGHNTDLADDEDEDDTPISSIFLLSPWYEQDDDE</sequence>
<protein>
    <submittedName>
        <fullName evidence="1">Uncharacterized protein</fullName>
    </submittedName>
</protein>
<proteinExistence type="predicted"/>
<reference evidence="1" key="1">
    <citation type="submission" date="2015-04" db="EMBL/GenBank/DDBJ databases">
        <title>The genome sequence of the plant pathogenic Rhizarian Plasmodiophora brassicae reveals insights in its biotrophic life cycle and the origin of chitin synthesis.</title>
        <authorList>
            <person name="Schwelm A."/>
            <person name="Fogelqvist J."/>
            <person name="Knaust A."/>
            <person name="Julke S."/>
            <person name="Lilja T."/>
            <person name="Dhandapani V."/>
            <person name="Bonilla-Rosso G."/>
            <person name="Karlsson M."/>
            <person name="Shevchenko A."/>
            <person name="Choi S.R."/>
            <person name="Kim H.G."/>
            <person name="Park J.Y."/>
            <person name="Lim Y.P."/>
            <person name="Ludwig-Muller J."/>
            <person name="Dixelius C."/>
        </authorList>
    </citation>
    <scope>NUCLEOTIDE SEQUENCE</scope>
    <source>
        <tissue evidence="1">Potato root galls</tissue>
    </source>
</reference>
<accession>A0A0H5QKA7</accession>
<dbReference type="AlphaFoldDB" id="A0A0H5QKA7"/>
<organism evidence="1">
    <name type="scientific">Spongospora subterranea</name>
    <dbReference type="NCBI Taxonomy" id="70186"/>
    <lineage>
        <taxon>Eukaryota</taxon>
        <taxon>Sar</taxon>
        <taxon>Rhizaria</taxon>
        <taxon>Endomyxa</taxon>
        <taxon>Phytomyxea</taxon>
        <taxon>Plasmodiophorida</taxon>
        <taxon>Plasmodiophoridae</taxon>
        <taxon>Spongospora</taxon>
    </lineage>
</organism>
<dbReference type="EMBL" id="HACM01001615">
    <property type="protein sequence ID" value="CRZ02057.1"/>
    <property type="molecule type" value="Transcribed_RNA"/>
</dbReference>
<evidence type="ECO:0000313" key="1">
    <source>
        <dbReference type="EMBL" id="CRZ02057.1"/>
    </source>
</evidence>